<dbReference type="Proteomes" id="UP000093159">
    <property type="component" value="Unassembled WGS sequence"/>
</dbReference>
<name>A0ABX2YD63_9BACT</name>
<keyword evidence="3" id="KW-1185">Reference proteome</keyword>
<evidence type="ECO:0000313" key="3">
    <source>
        <dbReference type="Proteomes" id="UP000093159"/>
    </source>
</evidence>
<proteinExistence type="predicted"/>
<evidence type="ECO:0000259" key="1">
    <source>
        <dbReference type="PROSITE" id="PS50104"/>
    </source>
</evidence>
<evidence type="ECO:0000313" key="2">
    <source>
        <dbReference type="EMBL" id="OCL92940.1"/>
    </source>
</evidence>
<reference evidence="2 3" key="1">
    <citation type="submission" date="2015-05" db="EMBL/GenBank/DDBJ databases">
        <authorList>
            <person name="Rovetto F."/>
            <person name="Cocolin L."/>
            <person name="Illeghems K."/>
            <person name="Van Nieuwerburgh F."/>
            <person name="Houf K."/>
        </authorList>
    </citation>
    <scope>NUCLEOTIDE SEQUENCE [LARGE SCALE GENOMIC DNA]</scope>
    <source>
        <strain evidence="2 3">117434</strain>
    </source>
</reference>
<gene>
    <name evidence="2" type="ORF">AAX28_00480</name>
</gene>
<feature type="domain" description="TIR" evidence="1">
    <location>
        <begin position="254"/>
        <end position="372"/>
    </location>
</feature>
<organism evidence="2 3">
    <name type="scientific">Arcobacter porcinus</name>
    <dbReference type="NCBI Taxonomy" id="1935204"/>
    <lineage>
        <taxon>Bacteria</taxon>
        <taxon>Pseudomonadati</taxon>
        <taxon>Campylobacterota</taxon>
        <taxon>Epsilonproteobacteria</taxon>
        <taxon>Campylobacterales</taxon>
        <taxon>Arcobacteraceae</taxon>
        <taxon>Arcobacter</taxon>
    </lineage>
</organism>
<comment type="caution">
    <text evidence="2">The sequence shown here is derived from an EMBL/GenBank/DDBJ whole genome shotgun (WGS) entry which is preliminary data.</text>
</comment>
<accession>A0ABX2YD63</accession>
<dbReference type="SUPFAM" id="SSF52200">
    <property type="entry name" value="Toll/Interleukin receptor TIR domain"/>
    <property type="match status" value="1"/>
</dbReference>
<dbReference type="InterPro" id="IPR000157">
    <property type="entry name" value="TIR_dom"/>
</dbReference>
<dbReference type="InterPro" id="IPR035897">
    <property type="entry name" value="Toll_tir_struct_dom_sf"/>
</dbReference>
<dbReference type="EMBL" id="LDIR01000001">
    <property type="protein sequence ID" value="OCL92940.1"/>
    <property type="molecule type" value="Genomic_DNA"/>
</dbReference>
<protein>
    <recommendedName>
        <fullName evidence="1">TIR domain-containing protein</fullName>
    </recommendedName>
</protein>
<dbReference type="Gene3D" id="3.40.50.10140">
    <property type="entry name" value="Toll/interleukin-1 receptor homology (TIR) domain"/>
    <property type="match status" value="1"/>
</dbReference>
<sequence>MSNITKGKYLNELRNFEKSLNRSLSLIYEILPFGYNQKDVFDLFKELYPYAWKTISQRYVHYKGKDDFLEENGKKRRYKHLPPKKYFFCLKKVKYILHPNQKKKHNKIYDKEVVASKYEKLKSKREISIKNRESKIQEYKKLLQKVEPLFIDIFIGAYHLRNSTLEDKIEVVNELQKYDSKKIIRFFSKINSSERNTQIRIKAFKHLQNMGEYVRLRKGFKGKKKSYMLNRTDFNMLPKDLIQRIENNTIQNQKIYDVFISHSSLDTEKVQKVKQLLNSYNRLVYIDWISDTDFLKRTHISVYTELALKKRIEQSKSIVFIKTNNSVGNDNIINSYWINLELEYAKELNKKIIVLDFDSLQDDQMKKELGLI</sequence>
<dbReference type="PROSITE" id="PS50104">
    <property type="entry name" value="TIR"/>
    <property type="match status" value="1"/>
</dbReference>